<dbReference type="PANTHER" id="PTHR39337:SF1">
    <property type="entry name" value="BLR5642 PROTEIN"/>
    <property type="match status" value="1"/>
</dbReference>
<accession>A0A8H7YJ13</accession>
<dbReference type="PANTHER" id="PTHR39337">
    <property type="entry name" value="BLR5642 PROTEIN"/>
    <property type="match status" value="1"/>
</dbReference>
<organism evidence="2 3">
    <name type="scientific">Ajellomyces capsulatus</name>
    <name type="common">Darling's disease fungus</name>
    <name type="synonym">Histoplasma capsulatum</name>
    <dbReference type="NCBI Taxonomy" id="5037"/>
    <lineage>
        <taxon>Eukaryota</taxon>
        <taxon>Fungi</taxon>
        <taxon>Dikarya</taxon>
        <taxon>Ascomycota</taxon>
        <taxon>Pezizomycotina</taxon>
        <taxon>Eurotiomycetes</taxon>
        <taxon>Eurotiomycetidae</taxon>
        <taxon>Onygenales</taxon>
        <taxon>Ajellomycetaceae</taxon>
        <taxon>Histoplasma</taxon>
    </lineage>
</organism>
<dbReference type="EMBL" id="JAEVHI010000005">
    <property type="protein sequence ID" value="KAG5290667.1"/>
    <property type="molecule type" value="Genomic_DNA"/>
</dbReference>
<name>A0A8H7YJ13_AJECA</name>
<dbReference type="OrthoDB" id="9998367at2759"/>
<comment type="caution">
    <text evidence="2">The sequence shown here is derived from an EMBL/GenBank/DDBJ whole genome shotgun (WGS) entry which is preliminary data.</text>
</comment>
<evidence type="ECO:0000313" key="2">
    <source>
        <dbReference type="EMBL" id="KAG5290667.1"/>
    </source>
</evidence>
<dbReference type="VEuPathDB" id="FungiDB:I7I52_07759"/>
<dbReference type="InterPro" id="IPR007438">
    <property type="entry name" value="DUF488"/>
</dbReference>
<dbReference type="Pfam" id="PF04343">
    <property type="entry name" value="DUF488"/>
    <property type="match status" value="1"/>
</dbReference>
<feature type="compositionally biased region" description="Basic and acidic residues" evidence="1">
    <location>
        <begin position="12"/>
        <end position="30"/>
    </location>
</feature>
<feature type="region of interest" description="Disordered" evidence="1">
    <location>
        <begin position="1"/>
        <end position="48"/>
    </location>
</feature>
<evidence type="ECO:0000256" key="1">
    <source>
        <dbReference type="SAM" id="MobiDB-lite"/>
    </source>
</evidence>
<protein>
    <submittedName>
        <fullName evidence="2">HhH-GPD domain-containing protein</fullName>
    </submittedName>
</protein>
<sequence>MVKIQTKLRASPAKERHNAHPAEQKKDSKVRSSSRLQSLRKHHDFERPSLPSLVHPTVFTIGHGTRTLPELIELLQSAHVTKLLDIRSIPRSFTNPQFNRDTLESSSELDSAHISYLWFGPLLGGRRNAKQPKLEEHTTIRVAAFRNYAGYMRTQLFKDGLAELKGIAENLQTSNEGYLAIMCSETVWWRCHRRMIADILVTQGWNVQHLGVKKEPMEHERWEIARVGDEGNLIYDGRERRSKRNKCLS</sequence>
<dbReference type="AlphaFoldDB" id="A0A8H7YJ13"/>
<proteinExistence type="predicted"/>
<evidence type="ECO:0000313" key="3">
    <source>
        <dbReference type="Proteomes" id="UP000670092"/>
    </source>
</evidence>
<reference evidence="2 3" key="1">
    <citation type="submission" date="2021-01" db="EMBL/GenBank/DDBJ databases">
        <title>Chromosome-level genome assembly of a human fungal pathogen reveals clustering of transcriptionally co-regulated genes.</title>
        <authorList>
            <person name="Voorhies M."/>
            <person name="Cohen S."/>
            <person name="Shea T.P."/>
            <person name="Petrus S."/>
            <person name="Munoz J.F."/>
            <person name="Poplawski S."/>
            <person name="Goldman W.E."/>
            <person name="Michael T."/>
            <person name="Cuomo C.A."/>
            <person name="Sil A."/>
            <person name="Beyhan S."/>
        </authorList>
    </citation>
    <scope>NUCLEOTIDE SEQUENCE [LARGE SCALE GENOMIC DNA]</scope>
    <source>
        <strain evidence="2 3">G184AR</strain>
    </source>
</reference>
<gene>
    <name evidence="2" type="ORF">I7I52_07759</name>
</gene>
<dbReference type="Proteomes" id="UP000670092">
    <property type="component" value="Unassembled WGS sequence"/>
</dbReference>